<dbReference type="RefSeq" id="XP_003657772.1">
    <property type="nucleotide sequence ID" value="XM_003657724.1"/>
</dbReference>
<keyword evidence="3" id="KW-1185">Reference proteome</keyword>
<evidence type="ECO:0000313" key="2">
    <source>
        <dbReference type="EMBL" id="AEO71436.1"/>
    </source>
</evidence>
<sequence length="263" mass="28829">MAWALSGTSLLVIVAGYMLLLKRQADYKPGMGGLIRRRYATPREPRSPRTLTGSVRALLLFAGSASIIDGPSFRITDGIAFLVEAVIVPSTLTTSPSVIPQLNVTIDLSWGYNDNDLPTAKGGEGRRDEREGSRLRFVMPAVGGANDRFVSTTSQQGISSTSHWLGDVLVCQKMNCQQISRLPVLVTGEDGLFSRQLYQGVKITLTRATYFYVILPHPAAQIAGYLHTLHAEKDNTPNPPPGMYRSISSEEERVIRGRRGLKK</sequence>
<organism evidence="2 3">
    <name type="scientific">Thermothielavioides terrestris (strain ATCC 38088 / NRRL 8126)</name>
    <name type="common">Thielavia terrestris</name>
    <dbReference type="NCBI Taxonomy" id="578455"/>
    <lineage>
        <taxon>Eukaryota</taxon>
        <taxon>Fungi</taxon>
        <taxon>Dikarya</taxon>
        <taxon>Ascomycota</taxon>
        <taxon>Pezizomycotina</taxon>
        <taxon>Sordariomycetes</taxon>
        <taxon>Sordariomycetidae</taxon>
        <taxon>Sordariales</taxon>
        <taxon>Chaetomiaceae</taxon>
        <taxon>Thermothielavioides</taxon>
        <taxon>Thermothielavioides terrestris</taxon>
    </lineage>
</organism>
<evidence type="ECO:0000256" key="1">
    <source>
        <dbReference type="SAM" id="MobiDB-lite"/>
    </source>
</evidence>
<dbReference type="Proteomes" id="UP000008181">
    <property type="component" value="Chromosome 6"/>
</dbReference>
<dbReference type="HOGENOM" id="CLU_1058396_0_0_1"/>
<name>G2RHX4_THETT</name>
<proteinExistence type="predicted"/>
<accession>G2RHX4</accession>
<dbReference type="EMBL" id="CP003014">
    <property type="protein sequence ID" value="AEO71436.1"/>
    <property type="molecule type" value="Genomic_DNA"/>
</dbReference>
<reference evidence="2 3" key="1">
    <citation type="journal article" date="2011" name="Nat. Biotechnol.">
        <title>Comparative genomic analysis of the thermophilic biomass-degrading fungi Myceliophthora thermophila and Thielavia terrestris.</title>
        <authorList>
            <person name="Berka R.M."/>
            <person name="Grigoriev I.V."/>
            <person name="Otillar R."/>
            <person name="Salamov A."/>
            <person name="Grimwood J."/>
            <person name="Reid I."/>
            <person name="Ishmael N."/>
            <person name="John T."/>
            <person name="Darmond C."/>
            <person name="Moisan M.-C."/>
            <person name="Henrissat B."/>
            <person name="Coutinho P.M."/>
            <person name="Lombard V."/>
            <person name="Natvig D.O."/>
            <person name="Lindquist E."/>
            <person name="Schmutz J."/>
            <person name="Lucas S."/>
            <person name="Harris P."/>
            <person name="Powlowski J."/>
            <person name="Bellemare A."/>
            <person name="Taylor D."/>
            <person name="Butler G."/>
            <person name="de Vries R.P."/>
            <person name="Allijn I.E."/>
            <person name="van den Brink J."/>
            <person name="Ushinsky S."/>
            <person name="Storms R."/>
            <person name="Powell A.J."/>
            <person name="Paulsen I.T."/>
            <person name="Elbourne L.D.H."/>
            <person name="Baker S.E."/>
            <person name="Magnuson J."/>
            <person name="LaBoissiere S."/>
            <person name="Clutterbuck A.J."/>
            <person name="Martinez D."/>
            <person name="Wogulis M."/>
            <person name="de Leon A.L."/>
            <person name="Rey M.W."/>
            <person name="Tsang A."/>
        </authorList>
    </citation>
    <scope>NUCLEOTIDE SEQUENCE [LARGE SCALE GENOMIC DNA]</scope>
    <source>
        <strain evidence="3">ATCC 38088 / NRRL 8126</strain>
    </source>
</reference>
<dbReference type="AlphaFoldDB" id="G2RHX4"/>
<gene>
    <name evidence="2" type="ORF">THITE_2132777</name>
</gene>
<evidence type="ECO:0000313" key="3">
    <source>
        <dbReference type="Proteomes" id="UP000008181"/>
    </source>
</evidence>
<protein>
    <submittedName>
        <fullName evidence="2">Uncharacterized protein</fullName>
    </submittedName>
</protein>
<feature type="region of interest" description="Disordered" evidence="1">
    <location>
        <begin position="234"/>
        <end position="263"/>
    </location>
</feature>
<dbReference type="GeneID" id="11523003"/>
<dbReference type="KEGG" id="ttt:THITE_2132777"/>